<organism evidence="2 3">
    <name type="scientific">Pectobacterium brasiliense</name>
    <dbReference type="NCBI Taxonomy" id="180957"/>
    <lineage>
        <taxon>Bacteria</taxon>
        <taxon>Pseudomonadati</taxon>
        <taxon>Pseudomonadota</taxon>
        <taxon>Gammaproteobacteria</taxon>
        <taxon>Enterobacterales</taxon>
        <taxon>Pectobacteriaceae</taxon>
        <taxon>Pectobacterium</taxon>
    </lineage>
</organism>
<dbReference type="EMBL" id="JQOD01000002">
    <property type="protein sequence ID" value="KGA34263.1"/>
    <property type="molecule type" value="Genomic_DNA"/>
</dbReference>
<proteinExistence type="predicted"/>
<feature type="transmembrane region" description="Helical" evidence="1">
    <location>
        <begin position="91"/>
        <end position="119"/>
    </location>
</feature>
<feature type="transmembrane region" description="Helical" evidence="1">
    <location>
        <begin position="21"/>
        <end position="45"/>
    </location>
</feature>
<gene>
    <name evidence="2" type="ORF">KU74_12380</name>
</gene>
<dbReference type="Proteomes" id="UP000029435">
    <property type="component" value="Unassembled WGS sequence"/>
</dbReference>
<dbReference type="AlphaFoldDB" id="A0A0M2F0P9"/>
<keyword evidence="1" id="KW-0472">Membrane</keyword>
<reference evidence="2 3" key="1">
    <citation type="submission" date="2014-08" db="EMBL/GenBank/DDBJ databases">
        <title>Genome sequences of NCPPB Pectobacterium isolates.</title>
        <authorList>
            <person name="Glover R.H."/>
            <person name="Sapp M."/>
            <person name="Elphinstone J."/>
        </authorList>
    </citation>
    <scope>NUCLEOTIDE SEQUENCE [LARGE SCALE GENOMIC DNA]</scope>
    <source>
        <strain evidence="2 3">LMG 21372</strain>
    </source>
</reference>
<comment type="caution">
    <text evidence="2">The sequence shown here is derived from an EMBL/GenBank/DDBJ whole genome shotgun (WGS) entry which is preliminary data.</text>
</comment>
<name>A0A0M2F0P9_9GAMM</name>
<protein>
    <submittedName>
        <fullName evidence="2">Uncharacterized protein</fullName>
    </submittedName>
</protein>
<dbReference type="OrthoDB" id="6638309at2"/>
<keyword evidence="1" id="KW-0812">Transmembrane</keyword>
<evidence type="ECO:0000313" key="3">
    <source>
        <dbReference type="Proteomes" id="UP000029435"/>
    </source>
</evidence>
<sequence>MILVRAENIKSNTWLASLSRGDYGIGMTFVHLAIAFLLAAINYFFLGRLGNGSIWVGYFVIAIMVFYGIYVANIGMGFWRLARKLSEVKTFLLRFLAAVCVMVGISAIFNGLALVFTLLAA</sequence>
<accession>A0A0M2F0P9</accession>
<feature type="transmembrane region" description="Helical" evidence="1">
    <location>
        <begin position="57"/>
        <end position="79"/>
    </location>
</feature>
<keyword evidence="1" id="KW-1133">Transmembrane helix</keyword>
<evidence type="ECO:0000313" key="2">
    <source>
        <dbReference type="EMBL" id="KGA34263.1"/>
    </source>
</evidence>
<dbReference type="RefSeq" id="WP_039315380.1">
    <property type="nucleotide sequence ID" value="NZ_JQOD01000002.1"/>
</dbReference>
<evidence type="ECO:0000256" key="1">
    <source>
        <dbReference type="SAM" id="Phobius"/>
    </source>
</evidence>